<evidence type="ECO:0000313" key="3">
    <source>
        <dbReference type="Proteomes" id="UP001527052"/>
    </source>
</evidence>
<sequence>MAIERRPRLSDGSLGAVEKIGQGETSSERVERLEAENASLTLSLIEKDIRLDAIESLQAELLLQILGGAKNE</sequence>
<comment type="caution">
    <text evidence="2">The sequence shown here is derived from an EMBL/GenBank/DDBJ whole genome shotgun (WGS) entry which is preliminary data.</text>
</comment>
<reference evidence="2 3" key="1">
    <citation type="submission" date="2022-05" db="EMBL/GenBank/DDBJ databases">
        <title>Genome Sequencing of Bee-Associated Microbes.</title>
        <authorList>
            <person name="Dunlap C."/>
        </authorList>
    </citation>
    <scope>NUCLEOTIDE SEQUENCE [LARGE SCALE GENOMIC DNA]</scope>
    <source>
        <strain evidence="2 3">NRRL BD-083</strain>
    </source>
</reference>
<protein>
    <submittedName>
        <fullName evidence="2">Uncharacterized protein</fullName>
    </submittedName>
</protein>
<feature type="region of interest" description="Disordered" evidence="1">
    <location>
        <begin position="1"/>
        <end position="30"/>
    </location>
</feature>
<organism evidence="2 3">
    <name type="scientific">Lysinibacillus xylanilyticus</name>
    <dbReference type="NCBI Taxonomy" id="582475"/>
    <lineage>
        <taxon>Bacteria</taxon>
        <taxon>Bacillati</taxon>
        <taxon>Bacillota</taxon>
        <taxon>Bacilli</taxon>
        <taxon>Bacillales</taxon>
        <taxon>Bacillaceae</taxon>
        <taxon>Lysinibacillus</taxon>
    </lineage>
</organism>
<dbReference type="EMBL" id="JAMDLZ010000012">
    <property type="protein sequence ID" value="MCY9546767.1"/>
    <property type="molecule type" value="Genomic_DNA"/>
</dbReference>
<proteinExistence type="predicted"/>
<dbReference type="RefSeq" id="WP_268636954.1">
    <property type="nucleotide sequence ID" value="NZ_JAMDLZ010000012.1"/>
</dbReference>
<keyword evidence="3" id="KW-1185">Reference proteome</keyword>
<dbReference type="Proteomes" id="UP001527052">
    <property type="component" value="Unassembled WGS sequence"/>
</dbReference>
<accession>A0ABT4EM77</accession>
<evidence type="ECO:0000313" key="2">
    <source>
        <dbReference type="EMBL" id="MCY9546767.1"/>
    </source>
</evidence>
<gene>
    <name evidence="2" type="ORF">M5W82_07350</name>
</gene>
<name>A0ABT4EM77_9BACI</name>
<evidence type="ECO:0000256" key="1">
    <source>
        <dbReference type="SAM" id="MobiDB-lite"/>
    </source>
</evidence>